<dbReference type="Pfam" id="PF00043">
    <property type="entry name" value="GST_C"/>
    <property type="match status" value="1"/>
</dbReference>
<name>A0A7R9NUB4_9NEOP</name>
<dbReference type="SUPFAM" id="SSF52833">
    <property type="entry name" value="Thioredoxin-like"/>
    <property type="match status" value="1"/>
</dbReference>
<dbReference type="PANTHER" id="PTHR43969">
    <property type="entry name" value="GLUTATHIONE S TRANSFERASE D10, ISOFORM A-RELATED"/>
    <property type="match status" value="1"/>
</dbReference>
<comment type="subunit">
    <text evidence="1">Homodimer.</text>
</comment>
<dbReference type="SUPFAM" id="SSF47616">
    <property type="entry name" value="GST C-terminal domain-like"/>
    <property type="match status" value="1"/>
</dbReference>
<evidence type="ECO:0000259" key="2">
    <source>
        <dbReference type="PROSITE" id="PS50404"/>
    </source>
</evidence>
<dbReference type="InterPro" id="IPR004046">
    <property type="entry name" value="GST_C"/>
</dbReference>
<dbReference type="InterPro" id="IPR036282">
    <property type="entry name" value="Glutathione-S-Trfase_C_sf"/>
</dbReference>
<evidence type="ECO:0008006" key="5">
    <source>
        <dbReference type="Google" id="ProtNLM"/>
    </source>
</evidence>
<feature type="domain" description="GST N-terminal" evidence="2">
    <location>
        <begin position="23"/>
        <end position="154"/>
    </location>
</feature>
<dbReference type="InterPro" id="IPR036249">
    <property type="entry name" value="Thioredoxin-like_sf"/>
</dbReference>
<dbReference type="PROSITE" id="PS50405">
    <property type="entry name" value="GST_CTER"/>
    <property type="match status" value="1"/>
</dbReference>
<evidence type="ECO:0000256" key="1">
    <source>
        <dbReference type="ARBA" id="ARBA00011738"/>
    </source>
</evidence>
<dbReference type="GO" id="GO:0004364">
    <property type="term" value="F:glutathione transferase activity"/>
    <property type="evidence" value="ECO:0007669"/>
    <property type="project" value="TreeGrafter"/>
</dbReference>
<feature type="domain" description="GST C-terminal" evidence="3">
    <location>
        <begin position="160"/>
        <end position="287"/>
    </location>
</feature>
<dbReference type="EMBL" id="OE001432">
    <property type="protein sequence ID" value="CAD7456812.1"/>
    <property type="molecule type" value="Genomic_DNA"/>
</dbReference>
<proteinExistence type="predicted"/>
<gene>
    <name evidence="4" type="ORF">TTEB3V08_LOCUS4827</name>
</gene>
<accession>A0A7R9NUB4</accession>
<dbReference type="InterPro" id="IPR004045">
    <property type="entry name" value="Glutathione_S-Trfase_N"/>
</dbReference>
<dbReference type="GO" id="GO:0006749">
    <property type="term" value="P:glutathione metabolic process"/>
    <property type="evidence" value="ECO:0007669"/>
    <property type="project" value="TreeGrafter"/>
</dbReference>
<protein>
    <recommendedName>
        <fullName evidence="5">Glutathione S-transferase</fullName>
    </recommendedName>
</protein>
<dbReference type="SFLD" id="SFLDS00019">
    <property type="entry name" value="Glutathione_Transferase_(cytos"/>
    <property type="match status" value="1"/>
</dbReference>
<dbReference type="PROSITE" id="PS50404">
    <property type="entry name" value="GST_NTER"/>
    <property type="match status" value="1"/>
</dbReference>
<evidence type="ECO:0000313" key="4">
    <source>
        <dbReference type="EMBL" id="CAD7456812.1"/>
    </source>
</evidence>
<dbReference type="InterPro" id="IPR040079">
    <property type="entry name" value="Glutathione_S-Trfase"/>
</dbReference>
<dbReference type="PANTHER" id="PTHR43969:SF9">
    <property type="entry name" value="GLUTATHIONE S TRANSFERASE D10, ISOFORM A-RELATED"/>
    <property type="match status" value="1"/>
</dbReference>
<organism evidence="4">
    <name type="scientific">Timema tahoe</name>
    <dbReference type="NCBI Taxonomy" id="61484"/>
    <lineage>
        <taxon>Eukaryota</taxon>
        <taxon>Metazoa</taxon>
        <taxon>Ecdysozoa</taxon>
        <taxon>Arthropoda</taxon>
        <taxon>Hexapoda</taxon>
        <taxon>Insecta</taxon>
        <taxon>Pterygota</taxon>
        <taxon>Neoptera</taxon>
        <taxon>Polyneoptera</taxon>
        <taxon>Phasmatodea</taxon>
        <taxon>Timematodea</taxon>
        <taxon>Timematoidea</taxon>
        <taxon>Timematidae</taxon>
        <taxon>Timema</taxon>
    </lineage>
</organism>
<dbReference type="AlphaFoldDB" id="A0A7R9NUB4"/>
<dbReference type="FunFam" id="1.20.1050.10:FF:000007">
    <property type="entry name" value="Glutathione S-transferase 1-1"/>
    <property type="match status" value="1"/>
</dbReference>
<dbReference type="CDD" id="cd03177">
    <property type="entry name" value="GST_C_Delta_Epsilon"/>
    <property type="match status" value="1"/>
</dbReference>
<dbReference type="InterPro" id="IPR010987">
    <property type="entry name" value="Glutathione-S-Trfase_C-like"/>
</dbReference>
<reference evidence="4" key="1">
    <citation type="submission" date="2020-11" db="EMBL/GenBank/DDBJ databases">
        <authorList>
            <person name="Tran Van P."/>
        </authorList>
    </citation>
    <scope>NUCLEOTIDE SEQUENCE</scope>
</reference>
<evidence type="ECO:0000259" key="3">
    <source>
        <dbReference type="PROSITE" id="PS50405"/>
    </source>
</evidence>
<dbReference type="Gene3D" id="1.20.1050.10">
    <property type="match status" value="1"/>
</dbReference>
<sequence>MFMICFLHYGSGGRVGAESDKKMPVIMYFYPASPPCRAAMLVARAVGVDLNSNHTDITSGAQLTPEFIKLNPQHTVPTIDDNGFILSERCHFVNLKNTVKVILPPLKFDSHVRRKYKAESAPVAQQFTRCMMTHDALQSRAIMGYFVNQYAKDDSLYPKDPKKRAMVDQKLYFDIGTLYQRFLNYFMPIAWKGMKPDDEALKKLEEAVGFLNSYLEGQSWVAGEDITIADYAIAVTMSNIEIVLPDLSKYKNVEIWSTKAKAAIPRFDEINLPGVKMFREVYESKKN</sequence>
<dbReference type="Gene3D" id="3.40.30.10">
    <property type="entry name" value="Glutaredoxin"/>
    <property type="match status" value="1"/>
</dbReference>